<keyword evidence="5" id="KW-1133">Transmembrane helix</keyword>
<proteinExistence type="inferred from homology"/>
<feature type="signal peptide" evidence="8">
    <location>
        <begin position="1"/>
        <end position="23"/>
    </location>
</feature>
<comment type="caution">
    <text evidence="10">The sequence shown here is derived from an EMBL/GenBank/DDBJ whole genome shotgun (WGS) entry which is preliminary data.</text>
</comment>
<evidence type="ECO:0000256" key="4">
    <source>
        <dbReference type="ARBA" id="ARBA00022729"/>
    </source>
</evidence>
<evidence type="ECO:0000256" key="7">
    <source>
        <dbReference type="ARBA" id="ARBA00023180"/>
    </source>
</evidence>
<feature type="domain" description="TM2" evidence="9">
    <location>
        <begin position="110"/>
        <end position="151"/>
    </location>
</feature>
<dbReference type="GO" id="GO:0016020">
    <property type="term" value="C:membrane"/>
    <property type="evidence" value="ECO:0007669"/>
    <property type="project" value="UniProtKB-SubCell"/>
</dbReference>
<evidence type="ECO:0000259" key="9">
    <source>
        <dbReference type="Pfam" id="PF05154"/>
    </source>
</evidence>
<keyword evidence="6" id="KW-0472">Membrane</keyword>
<evidence type="ECO:0000256" key="2">
    <source>
        <dbReference type="ARBA" id="ARBA00008284"/>
    </source>
</evidence>
<feature type="chain" id="PRO_5020024292" evidence="8">
    <location>
        <begin position="24"/>
        <end position="188"/>
    </location>
</feature>
<comment type="subcellular location">
    <subcellularLocation>
        <location evidence="1">Membrane</location>
        <topology evidence="1">Multi-pass membrane protein</topology>
    </subcellularLocation>
</comment>
<dbReference type="PANTHER" id="PTHR21016:SF1">
    <property type="entry name" value="TM2 DOMAIN-CONTAINING PROTEIN 1"/>
    <property type="match status" value="1"/>
</dbReference>
<dbReference type="PANTHER" id="PTHR21016">
    <property type="entry name" value="BETA-AMYLOID BINDING PROTEIN-RELATED"/>
    <property type="match status" value="1"/>
</dbReference>
<dbReference type="InterPro" id="IPR007829">
    <property type="entry name" value="TM2"/>
</dbReference>
<reference evidence="10" key="1">
    <citation type="submission" date="2019-03" db="EMBL/GenBank/DDBJ databases">
        <title>Improved annotation for the trematode Fasciola hepatica.</title>
        <authorList>
            <person name="Choi Y.-J."/>
            <person name="Martin J."/>
            <person name="Mitreva M."/>
        </authorList>
    </citation>
    <scope>NUCLEOTIDE SEQUENCE [LARGE SCALE GENOMIC DNA]</scope>
</reference>
<protein>
    <submittedName>
        <fullName evidence="10">TM2 domain containing protein 1</fullName>
    </submittedName>
</protein>
<sequence>MDFRCPWCFALSVILIRLDLFLGGSTRHELKRDMACSELLPGQYKCSPPIIDKRTQQPKNCSLETLTARVECKPAPGIHCNGKLFTGHEVGFEKEVPCNFVSGYRFDSVLILSVFGGIFGLDRFYLGYPALACLKVATVGGFGLWYLWDIFFIATGTVVPANGSSFYYPYYDPPVTLLKNSNVTFHAS</sequence>
<name>A0A4E0RKQ3_FASHE</name>
<organism evidence="10 11">
    <name type="scientific">Fasciola hepatica</name>
    <name type="common">Liver fluke</name>
    <dbReference type="NCBI Taxonomy" id="6192"/>
    <lineage>
        <taxon>Eukaryota</taxon>
        <taxon>Metazoa</taxon>
        <taxon>Spiralia</taxon>
        <taxon>Lophotrochozoa</taxon>
        <taxon>Platyhelminthes</taxon>
        <taxon>Trematoda</taxon>
        <taxon>Digenea</taxon>
        <taxon>Plagiorchiida</taxon>
        <taxon>Echinostomata</taxon>
        <taxon>Echinostomatoidea</taxon>
        <taxon>Fasciolidae</taxon>
        <taxon>Fasciola</taxon>
    </lineage>
</organism>
<dbReference type="Pfam" id="PF05154">
    <property type="entry name" value="TM2"/>
    <property type="match status" value="1"/>
</dbReference>
<dbReference type="AlphaFoldDB" id="A0A4E0RKQ3"/>
<comment type="similarity">
    <text evidence="2">Belongs to the TM2 family.</text>
</comment>
<evidence type="ECO:0000313" key="11">
    <source>
        <dbReference type="Proteomes" id="UP000230066"/>
    </source>
</evidence>
<evidence type="ECO:0000313" key="10">
    <source>
        <dbReference type="EMBL" id="THD21878.1"/>
    </source>
</evidence>
<keyword evidence="4 8" id="KW-0732">Signal</keyword>
<dbReference type="Proteomes" id="UP000230066">
    <property type="component" value="Unassembled WGS sequence"/>
</dbReference>
<evidence type="ECO:0000256" key="1">
    <source>
        <dbReference type="ARBA" id="ARBA00004141"/>
    </source>
</evidence>
<evidence type="ECO:0000256" key="6">
    <source>
        <dbReference type="ARBA" id="ARBA00023136"/>
    </source>
</evidence>
<keyword evidence="11" id="KW-1185">Reference proteome</keyword>
<keyword evidence="7" id="KW-0325">Glycoprotein</keyword>
<gene>
    <name evidence="10" type="ORF">D915_007411</name>
</gene>
<evidence type="ECO:0000256" key="8">
    <source>
        <dbReference type="SAM" id="SignalP"/>
    </source>
</evidence>
<dbReference type="InterPro" id="IPR050932">
    <property type="entry name" value="TM2D1-3-like"/>
</dbReference>
<keyword evidence="3" id="KW-0812">Transmembrane</keyword>
<dbReference type="EMBL" id="JXXN02003172">
    <property type="protein sequence ID" value="THD21878.1"/>
    <property type="molecule type" value="Genomic_DNA"/>
</dbReference>
<evidence type="ECO:0000256" key="5">
    <source>
        <dbReference type="ARBA" id="ARBA00022989"/>
    </source>
</evidence>
<accession>A0A4E0RKQ3</accession>
<evidence type="ECO:0000256" key="3">
    <source>
        <dbReference type="ARBA" id="ARBA00022692"/>
    </source>
</evidence>